<dbReference type="AlphaFoldDB" id="A0AA43QIZ5"/>
<comment type="similarity">
    <text evidence="1">Belongs to the CCDC25 family.</text>
</comment>
<evidence type="ECO:0000313" key="4">
    <source>
        <dbReference type="EMBL" id="MDI1487345.1"/>
    </source>
</evidence>
<evidence type="ECO:0000259" key="3">
    <source>
        <dbReference type="Pfam" id="PF05670"/>
    </source>
</evidence>
<dbReference type="Pfam" id="PF05670">
    <property type="entry name" value="NFACT-R_1"/>
    <property type="match status" value="1"/>
</dbReference>
<proteinExistence type="inferred from homology"/>
<dbReference type="PANTHER" id="PTHR13049">
    <property type="entry name" value="DUF814-RELATED"/>
    <property type="match status" value="1"/>
</dbReference>
<dbReference type="PANTHER" id="PTHR13049:SF2">
    <property type="entry name" value="COILED-COIL DOMAIN-CONTAINING PROTEIN 25"/>
    <property type="match status" value="1"/>
</dbReference>
<name>A0AA43QIZ5_9LECA</name>
<dbReference type="InterPro" id="IPR039730">
    <property type="entry name" value="Jlp2/Ccd25"/>
</dbReference>
<protein>
    <recommendedName>
        <fullName evidence="3">NFACT RNA-binding domain-containing protein</fullName>
    </recommendedName>
</protein>
<sequence length="194" mass="22409">MYVPSSGQLYLVLLWCSPQGKQFHADNLSSAHIYLRLQPNQSWDSLHKDLIDDCAQLTKANSIEGNKKDNVTIIYTPWSNLKKEGGMATGQVGFHDPRKTKKVLVTTRTNAVINRLEKTKTIRTADELQAAKESYLKEQRRLKRKEAEAKKKEDDQVLLARRLEKEEKERAWEDLRRTGEGKSNEEGFDEDDFM</sequence>
<comment type="caution">
    <text evidence="4">The sequence shown here is derived from an EMBL/GenBank/DDBJ whole genome shotgun (WGS) entry which is preliminary data.</text>
</comment>
<dbReference type="InterPro" id="IPR008532">
    <property type="entry name" value="NFACT_RNA-bd"/>
</dbReference>
<feature type="compositionally biased region" description="Basic and acidic residues" evidence="2">
    <location>
        <begin position="168"/>
        <end position="185"/>
    </location>
</feature>
<keyword evidence="5" id="KW-1185">Reference proteome</keyword>
<feature type="region of interest" description="Disordered" evidence="2">
    <location>
        <begin position="168"/>
        <end position="194"/>
    </location>
</feature>
<reference evidence="4" key="1">
    <citation type="journal article" date="2023" name="Genome Biol. Evol.">
        <title>First Whole Genome Sequence and Flow Cytometry Genome Size Data for the Lichen-Forming Fungus Ramalina farinacea (Ascomycota).</title>
        <authorList>
            <person name="Llewellyn T."/>
            <person name="Mian S."/>
            <person name="Hill R."/>
            <person name="Leitch I.J."/>
            <person name="Gaya E."/>
        </authorList>
    </citation>
    <scope>NUCLEOTIDE SEQUENCE</scope>
    <source>
        <strain evidence="4">LIQ254RAFAR</strain>
    </source>
</reference>
<dbReference type="Proteomes" id="UP001161017">
    <property type="component" value="Unassembled WGS sequence"/>
</dbReference>
<organism evidence="4 5">
    <name type="scientific">Ramalina farinacea</name>
    <dbReference type="NCBI Taxonomy" id="258253"/>
    <lineage>
        <taxon>Eukaryota</taxon>
        <taxon>Fungi</taxon>
        <taxon>Dikarya</taxon>
        <taxon>Ascomycota</taxon>
        <taxon>Pezizomycotina</taxon>
        <taxon>Lecanoromycetes</taxon>
        <taxon>OSLEUM clade</taxon>
        <taxon>Lecanoromycetidae</taxon>
        <taxon>Lecanorales</taxon>
        <taxon>Lecanorineae</taxon>
        <taxon>Ramalinaceae</taxon>
        <taxon>Ramalina</taxon>
    </lineage>
</organism>
<dbReference type="EMBL" id="JAPUFD010000005">
    <property type="protein sequence ID" value="MDI1487345.1"/>
    <property type="molecule type" value="Genomic_DNA"/>
</dbReference>
<evidence type="ECO:0000256" key="1">
    <source>
        <dbReference type="ARBA" id="ARBA00008998"/>
    </source>
</evidence>
<accession>A0AA43QIZ5</accession>
<evidence type="ECO:0000313" key="5">
    <source>
        <dbReference type="Proteomes" id="UP001161017"/>
    </source>
</evidence>
<evidence type="ECO:0000256" key="2">
    <source>
        <dbReference type="SAM" id="MobiDB-lite"/>
    </source>
</evidence>
<feature type="domain" description="NFACT RNA-binding" evidence="3">
    <location>
        <begin position="22"/>
        <end position="96"/>
    </location>
</feature>
<gene>
    <name evidence="4" type="ORF">OHK93_006614</name>
</gene>